<proteinExistence type="inferred from homology"/>
<evidence type="ECO:0000259" key="5">
    <source>
        <dbReference type="PROSITE" id="PS50931"/>
    </source>
</evidence>
<dbReference type="InterPro" id="IPR036390">
    <property type="entry name" value="WH_DNA-bd_sf"/>
</dbReference>
<organism evidence="6 7">
    <name type="scientific">Roseovarius mucosus</name>
    <dbReference type="NCBI Taxonomy" id="215743"/>
    <lineage>
        <taxon>Bacteria</taxon>
        <taxon>Pseudomonadati</taxon>
        <taxon>Pseudomonadota</taxon>
        <taxon>Alphaproteobacteria</taxon>
        <taxon>Rhodobacterales</taxon>
        <taxon>Roseobacteraceae</taxon>
        <taxon>Roseovarius</taxon>
    </lineage>
</organism>
<dbReference type="Gene3D" id="1.10.10.10">
    <property type="entry name" value="Winged helix-like DNA-binding domain superfamily/Winged helix DNA-binding domain"/>
    <property type="match status" value="1"/>
</dbReference>
<name>A0A1V0RJL4_9RHOB</name>
<evidence type="ECO:0000256" key="1">
    <source>
        <dbReference type="ARBA" id="ARBA00009437"/>
    </source>
</evidence>
<evidence type="ECO:0000256" key="4">
    <source>
        <dbReference type="ARBA" id="ARBA00023163"/>
    </source>
</evidence>
<comment type="similarity">
    <text evidence="1">Belongs to the LysR transcriptional regulatory family.</text>
</comment>
<dbReference type="Pfam" id="PF00126">
    <property type="entry name" value="HTH_1"/>
    <property type="match status" value="1"/>
</dbReference>
<evidence type="ECO:0000313" key="6">
    <source>
        <dbReference type="EMBL" id="ARE81960.1"/>
    </source>
</evidence>
<dbReference type="GO" id="GO:0003700">
    <property type="term" value="F:DNA-binding transcription factor activity"/>
    <property type="evidence" value="ECO:0007669"/>
    <property type="project" value="InterPro"/>
</dbReference>
<dbReference type="Pfam" id="PF03466">
    <property type="entry name" value="LysR_substrate"/>
    <property type="match status" value="1"/>
</dbReference>
<feature type="domain" description="HTH lysR-type" evidence="5">
    <location>
        <begin position="4"/>
        <end position="61"/>
    </location>
</feature>
<evidence type="ECO:0000256" key="2">
    <source>
        <dbReference type="ARBA" id="ARBA00023015"/>
    </source>
</evidence>
<dbReference type="InterPro" id="IPR005119">
    <property type="entry name" value="LysR_subst-bd"/>
</dbReference>
<dbReference type="GO" id="GO:0043565">
    <property type="term" value="F:sequence-specific DNA binding"/>
    <property type="evidence" value="ECO:0007669"/>
    <property type="project" value="TreeGrafter"/>
</dbReference>
<protein>
    <submittedName>
        <fullName evidence="6">HTH-type transcriptional regulator GltR</fullName>
    </submittedName>
</protein>
<dbReference type="RefSeq" id="WP_081506312.1">
    <property type="nucleotide sequence ID" value="NZ_CP020474.1"/>
</dbReference>
<sequence length="302" mass="34657">MAHLTWDDLQFFLAVAREGQLSRAARQLQTSHVTVSRRIDRLEAGLDLRLFERNPRGYELTSNGRRLVETAERMEEEAERLLLDLTGDISAQRGLLRVAMPEGFASFFSESLLPGFMDKFPNIALELITLPQVMSLSRREADLSVTLDPTKASPYHSEKIVDYALRVYGTRQYLGDHIPITTPDHLLDHPFAGYIEDMIFARGLDYLGDVHPKIRPVFKSSSIFNQLAAVRAGLCLCVLPCYIARHYDDLVPVLPSEITILRSYWLTCHRDVRAMLRERAVMEFIKTHMQIHRDHLMPWPVV</sequence>
<dbReference type="AlphaFoldDB" id="A0A1V0RJL4"/>
<keyword evidence="3" id="KW-0238">DNA-binding</keyword>
<dbReference type="InterPro" id="IPR036388">
    <property type="entry name" value="WH-like_DNA-bd_sf"/>
</dbReference>
<reference evidence="6 7" key="1">
    <citation type="submission" date="2017-03" db="EMBL/GenBank/DDBJ databases">
        <title>Genome Sequence of Roseovarius mucosus strain SMR3 Isolated from a culture of the Diatom Skeletonema marinoi.</title>
        <authorList>
            <person name="Topel M."/>
            <person name="Pinder M."/>
            <person name="Johansson O.N."/>
            <person name="Kourtchenko O."/>
            <person name="Godhe A."/>
            <person name="Clarke A.K."/>
        </authorList>
    </citation>
    <scope>NUCLEOTIDE SEQUENCE [LARGE SCALE GENOMIC DNA]</scope>
    <source>
        <strain evidence="6 7">SMR3</strain>
    </source>
</reference>
<keyword evidence="2" id="KW-0805">Transcription regulation</keyword>
<dbReference type="KEGG" id="rmm:ROSMUCSMR3_00456"/>
<dbReference type="SUPFAM" id="SSF46785">
    <property type="entry name" value="Winged helix' DNA-binding domain"/>
    <property type="match status" value="1"/>
</dbReference>
<dbReference type="OrthoDB" id="9798121at2"/>
<keyword evidence="4" id="KW-0804">Transcription</keyword>
<evidence type="ECO:0000256" key="3">
    <source>
        <dbReference type="ARBA" id="ARBA00023125"/>
    </source>
</evidence>
<dbReference type="InterPro" id="IPR058163">
    <property type="entry name" value="LysR-type_TF_proteobact-type"/>
</dbReference>
<dbReference type="PANTHER" id="PTHR30537:SF3">
    <property type="entry name" value="TRANSCRIPTIONAL REGULATORY PROTEIN"/>
    <property type="match status" value="1"/>
</dbReference>
<dbReference type="EMBL" id="CP020474">
    <property type="protein sequence ID" value="ARE81960.1"/>
    <property type="molecule type" value="Genomic_DNA"/>
</dbReference>
<dbReference type="InterPro" id="IPR000847">
    <property type="entry name" value="LysR_HTH_N"/>
</dbReference>
<dbReference type="GO" id="GO:0006351">
    <property type="term" value="P:DNA-templated transcription"/>
    <property type="evidence" value="ECO:0007669"/>
    <property type="project" value="TreeGrafter"/>
</dbReference>
<dbReference type="Gene3D" id="3.40.190.290">
    <property type="match status" value="1"/>
</dbReference>
<accession>A0A1V0RJL4</accession>
<dbReference type="Proteomes" id="UP000192273">
    <property type="component" value="Chromosome"/>
</dbReference>
<dbReference type="FunFam" id="1.10.10.10:FF:000001">
    <property type="entry name" value="LysR family transcriptional regulator"/>
    <property type="match status" value="1"/>
</dbReference>
<keyword evidence="7" id="KW-1185">Reference proteome</keyword>
<dbReference type="PROSITE" id="PS50931">
    <property type="entry name" value="HTH_LYSR"/>
    <property type="match status" value="1"/>
</dbReference>
<dbReference type="PANTHER" id="PTHR30537">
    <property type="entry name" value="HTH-TYPE TRANSCRIPTIONAL REGULATOR"/>
    <property type="match status" value="1"/>
</dbReference>
<gene>
    <name evidence="6" type="primary">gltR</name>
    <name evidence="6" type="ORF">ROSMUCSMR3_00456</name>
</gene>
<dbReference type="SUPFAM" id="SSF53850">
    <property type="entry name" value="Periplasmic binding protein-like II"/>
    <property type="match status" value="1"/>
</dbReference>
<evidence type="ECO:0000313" key="7">
    <source>
        <dbReference type="Proteomes" id="UP000192273"/>
    </source>
</evidence>